<evidence type="ECO:0000313" key="7">
    <source>
        <dbReference type="Proteomes" id="UP000215005"/>
    </source>
</evidence>
<dbReference type="PANTHER" id="PTHR44688:SF16">
    <property type="entry name" value="DNA-BINDING TRANSCRIPTIONAL ACTIVATOR DEVR_DOSR"/>
    <property type="match status" value="1"/>
</dbReference>
<keyword evidence="2" id="KW-0238">DNA-binding</keyword>
<dbReference type="KEGG" id="ngv:CDO52_19510"/>
<dbReference type="Proteomes" id="UP000215005">
    <property type="component" value="Chromosome"/>
</dbReference>
<reference evidence="6 7" key="1">
    <citation type="submission" date="2017-08" db="EMBL/GenBank/DDBJ databases">
        <title>The complete genome sequence of Nocardiopsis gilva YIM 90087.</title>
        <authorList>
            <person name="Yin M."/>
            <person name="Tang S."/>
        </authorList>
    </citation>
    <scope>NUCLEOTIDE SEQUENCE [LARGE SCALE GENOMIC DNA]</scope>
    <source>
        <strain evidence="6 7">YIM 90087</strain>
    </source>
</reference>
<keyword evidence="1" id="KW-0805">Transcription regulation</keyword>
<dbReference type="PRINTS" id="PR00038">
    <property type="entry name" value="HTHLUXR"/>
</dbReference>
<dbReference type="PANTHER" id="PTHR44688">
    <property type="entry name" value="DNA-BINDING TRANSCRIPTIONAL ACTIVATOR DEVR_DOSR"/>
    <property type="match status" value="1"/>
</dbReference>
<dbReference type="InterPro" id="IPR000792">
    <property type="entry name" value="Tscrpt_reg_LuxR_C"/>
</dbReference>
<evidence type="ECO:0000259" key="5">
    <source>
        <dbReference type="PROSITE" id="PS50043"/>
    </source>
</evidence>
<dbReference type="CDD" id="cd06170">
    <property type="entry name" value="LuxR_C_like"/>
    <property type="match status" value="1"/>
</dbReference>
<dbReference type="PROSITE" id="PS00622">
    <property type="entry name" value="HTH_LUXR_1"/>
    <property type="match status" value="1"/>
</dbReference>
<gene>
    <name evidence="6" type="ORF">CDO52_19510</name>
</gene>
<dbReference type="OrthoDB" id="483at2"/>
<evidence type="ECO:0000313" key="6">
    <source>
        <dbReference type="EMBL" id="ASU84697.1"/>
    </source>
</evidence>
<dbReference type="AlphaFoldDB" id="A0A223S9A4"/>
<accession>A0A223S9A4</accession>
<dbReference type="InterPro" id="IPR016032">
    <property type="entry name" value="Sig_transdc_resp-reg_C-effctor"/>
</dbReference>
<dbReference type="SMART" id="SM00421">
    <property type="entry name" value="HTH_LUXR"/>
    <property type="match status" value="1"/>
</dbReference>
<evidence type="ECO:0000256" key="4">
    <source>
        <dbReference type="SAM" id="MobiDB-lite"/>
    </source>
</evidence>
<protein>
    <recommendedName>
        <fullName evidence="5">HTH luxR-type domain-containing protein</fullName>
    </recommendedName>
</protein>
<dbReference type="PROSITE" id="PS50043">
    <property type="entry name" value="HTH_LUXR_2"/>
    <property type="match status" value="1"/>
</dbReference>
<dbReference type="SUPFAM" id="SSF48452">
    <property type="entry name" value="TPR-like"/>
    <property type="match status" value="1"/>
</dbReference>
<dbReference type="Pfam" id="PF00196">
    <property type="entry name" value="GerE"/>
    <property type="match status" value="1"/>
</dbReference>
<dbReference type="Gene3D" id="1.10.10.10">
    <property type="entry name" value="Winged helix-like DNA-binding domain superfamily/Winged helix DNA-binding domain"/>
    <property type="match status" value="1"/>
</dbReference>
<dbReference type="InterPro" id="IPR036388">
    <property type="entry name" value="WH-like_DNA-bd_sf"/>
</dbReference>
<organism evidence="6 7">
    <name type="scientific">Nocardiopsis gilva YIM 90087</name>
    <dbReference type="NCBI Taxonomy" id="1235441"/>
    <lineage>
        <taxon>Bacteria</taxon>
        <taxon>Bacillati</taxon>
        <taxon>Actinomycetota</taxon>
        <taxon>Actinomycetes</taxon>
        <taxon>Streptosporangiales</taxon>
        <taxon>Nocardiopsidaceae</taxon>
        <taxon>Nocardiopsis</taxon>
    </lineage>
</organism>
<keyword evidence="3" id="KW-0804">Transcription</keyword>
<proteinExistence type="predicted"/>
<name>A0A223S9A4_9ACTN</name>
<dbReference type="GO" id="GO:0003677">
    <property type="term" value="F:DNA binding"/>
    <property type="evidence" value="ECO:0007669"/>
    <property type="project" value="UniProtKB-KW"/>
</dbReference>
<dbReference type="EMBL" id="CP022753">
    <property type="protein sequence ID" value="ASU84697.1"/>
    <property type="molecule type" value="Genomic_DNA"/>
</dbReference>
<evidence type="ECO:0000256" key="1">
    <source>
        <dbReference type="ARBA" id="ARBA00023015"/>
    </source>
</evidence>
<evidence type="ECO:0000256" key="2">
    <source>
        <dbReference type="ARBA" id="ARBA00023125"/>
    </source>
</evidence>
<dbReference type="GO" id="GO:0006355">
    <property type="term" value="P:regulation of DNA-templated transcription"/>
    <property type="evidence" value="ECO:0007669"/>
    <property type="project" value="InterPro"/>
</dbReference>
<sequence>MGCAWRPDPLHRLDSLGPTPSPPTWAAPHPLSDAVRAELAALAQGNPVAAVDLVVSLTPAQLVGAEPLPYLPAPGRRLGRTYTERIDRLPTATHTEDLGRAEGALRAFDRWAEATGSDEVRALAARCRALRAEGSRAEEHFEEAVNLHKSGYCDFERARTELLFGNMLRRARQVRRAREHLHAALETFDGLNAAPWSGQARSELRAAGEAVRTRERSALEELSPQQLQIARFVAEGATNREVAAQLFLSPRTVDHHLRNVFAKLGIRSRVELARMLS</sequence>
<dbReference type="SUPFAM" id="SSF46894">
    <property type="entry name" value="C-terminal effector domain of the bipartite response regulators"/>
    <property type="match status" value="1"/>
</dbReference>
<feature type="region of interest" description="Disordered" evidence="4">
    <location>
        <begin position="1"/>
        <end position="26"/>
    </location>
</feature>
<keyword evidence="7" id="KW-1185">Reference proteome</keyword>
<dbReference type="InterPro" id="IPR011990">
    <property type="entry name" value="TPR-like_helical_dom_sf"/>
</dbReference>
<evidence type="ECO:0000256" key="3">
    <source>
        <dbReference type="ARBA" id="ARBA00023163"/>
    </source>
</evidence>
<feature type="domain" description="HTH luxR-type" evidence="5">
    <location>
        <begin position="215"/>
        <end position="277"/>
    </location>
</feature>